<evidence type="ECO:0000256" key="1">
    <source>
        <dbReference type="SAM" id="Phobius"/>
    </source>
</evidence>
<dbReference type="RefSeq" id="WP_245132651.1">
    <property type="nucleotide sequence ID" value="NZ_JALJEJ010000012.1"/>
</dbReference>
<dbReference type="AlphaFoldDB" id="A0A9X2BAE9"/>
<dbReference type="Proteomes" id="UP001139450">
    <property type="component" value="Unassembled WGS sequence"/>
</dbReference>
<keyword evidence="1" id="KW-0812">Transmembrane</keyword>
<gene>
    <name evidence="2" type="ORF">MUY27_18695</name>
</gene>
<reference evidence="2" key="1">
    <citation type="submission" date="2022-04" db="EMBL/GenBank/DDBJ databases">
        <title>Mucilaginibacter sp. RS28 isolated from freshwater.</title>
        <authorList>
            <person name="Ko S.-R."/>
        </authorList>
    </citation>
    <scope>NUCLEOTIDE SEQUENCE</scope>
    <source>
        <strain evidence="2">RS28</strain>
    </source>
</reference>
<protein>
    <submittedName>
        <fullName evidence="2">Uncharacterized protein</fullName>
    </submittedName>
</protein>
<feature type="transmembrane region" description="Helical" evidence="1">
    <location>
        <begin position="157"/>
        <end position="177"/>
    </location>
</feature>
<name>A0A9X2BAE9_9SPHI</name>
<feature type="transmembrane region" description="Helical" evidence="1">
    <location>
        <begin position="119"/>
        <end position="137"/>
    </location>
</feature>
<feature type="transmembrane region" description="Helical" evidence="1">
    <location>
        <begin position="95"/>
        <end position="113"/>
    </location>
</feature>
<feature type="transmembrane region" description="Helical" evidence="1">
    <location>
        <begin position="12"/>
        <end position="30"/>
    </location>
</feature>
<keyword evidence="1" id="KW-1133">Transmembrane helix</keyword>
<comment type="caution">
    <text evidence="2">The sequence shown here is derived from an EMBL/GenBank/DDBJ whole genome shotgun (WGS) entry which is preliminary data.</text>
</comment>
<accession>A0A9X2BAE9</accession>
<dbReference type="EMBL" id="JALJEJ010000012">
    <property type="protein sequence ID" value="MCJ8211754.1"/>
    <property type="molecule type" value="Genomic_DNA"/>
</dbReference>
<evidence type="ECO:0000313" key="3">
    <source>
        <dbReference type="Proteomes" id="UP001139450"/>
    </source>
</evidence>
<proteinExistence type="predicted"/>
<sequence length="222" mass="26065">MFEIFRSLRAEWLVYMSVLLTTSVVAMIRYRYLSVAFKSTAILMPLTFINETVAKILARTVHNNLICSHVLTPFEFTCISLTYYHFLKNVTTKKAIGLFIPIFCVFDIINAIWIQRGQFASNSILTELIFFVVYAMLSYKQLILSDEERSLAMQPIFWLSTAWLLFGSTIFLKWALQNYVVAHHIKQDILHHLLTYMNILLYLLILVALVIDKDEKKRFKYR</sequence>
<evidence type="ECO:0000313" key="2">
    <source>
        <dbReference type="EMBL" id="MCJ8211754.1"/>
    </source>
</evidence>
<keyword evidence="3" id="KW-1185">Reference proteome</keyword>
<feature type="transmembrane region" description="Helical" evidence="1">
    <location>
        <begin position="189"/>
        <end position="211"/>
    </location>
</feature>
<keyword evidence="1" id="KW-0472">Membrane</keyword>
<organism evidence="2 3">
    <name type="scientific">Mucilaginibacter straminoryzae</name>
    <dbReference type="NCBI Taxonomy" id="2932774"/>
    <lineage>
        <taxon>Bacteria</taxon>
        <taxon>Pseudomonadati</taxon>
        <taxon>Bacteroidota</taxon>
        <taxon>Sphingobacteriia</taxon>
        <taxon>Sphingobacteriales</taxon>
        <taxon>Sphingobacteriaceae</taxon>
        <taxon>Mucilaginibacter</taxon>
    </lineage>
</organism>